<evidence type="ECO:0000256" key="1">
    <source>
        <dbReference type="SAM" id="MobiDB-lite"/>
    </source>
</evidence>
<keyword evidence="3" id="KW-1185">Reference proteome</keyword>
<evidence type="ECO:0000313" key="2">
    <source>
        <dbReference type="EMBL" id="EIP89654.1"/>
    </source>
</evidence>
<gene>
    <name evidence="2" type="ORF">A33K_13235</name>
</gene>
<name>A0ABN0GBF9_9BURK</name>
<reference evidence="3" key="1">
    <citation type="journal article" date="2012" name="J. Bacteriol.">
        <title>Revised Genome Sequence of Burkholderia thailandensis MSMB43 with Improved Annotation.</title>
        <authorList>
            <person name="Zhuo Y."/>
            <person name="Liu L."/>
            <person name="Wang Q."/>
            <person name="Liu X."/>
            <person name="Ren B."/>
            <person name="Liu M."/>
            <person name="Ni P."/>
            <person name="Cheng Y.Q."/>
            <person name="Zhang L."/>
        </authorList>
    </citation>
    <scope>NUCLEOTIDE SEQUENCE [LARGE SCALE GENOMIC DNA]</scope>
    <source>
        <strain evidence="3">MSMB43</strain>
    </source>
</reference>
<proteinExistence type="predicted"/>
<accession>A0ABN0GBF9</accession>
<feature type="region of interest" description="Disordered" evidence="1">
    <location>
        <begin position="88"/>
        <end position="110"/>
    </location>
</feature>
<protein>
    <recommendedName>
        <fullName evidence="4">Transposase</fullName>
    </recommendedName>
</protein>
<dbReference type="Proteomes" id="UP000004682">
    <property type="component" value="Unassembled WGS sequence"/>
</dbReference>
<feature type="compositionally biased region" description="Polar residues" evidence="1">
    <location>
        <begin position="90"/>
        <end position="99"/>
    </location>
</feature>
<evidence type="ECO:0008006" key="4">
    <source>
        <dbReference type="Google" id="ProtNLM"/>
    </source>
</evidence>
<evidence type="ECO:0000313" key="3">
    <source>
        <dbReference type="Proteomes" id="UP000004682"/>
    </source>
</evidence>
<organism evidence="2 3">
    <name type="scientific">Burkholderia humptydooensis MSMB43</name>
    <dbReference type="NCBI Taxonomy" id="441157"/>
    <lineage>
        <taxon>Bacteria</taxon>
        <taxon>Pseudomonadati</taxon>
        <taxon>Pseudomonadota</taxon>
        <taxon>Betaproteobacteria</taxon>
        <taxon>Burkholderiales</taxon>
        <taxon>Burkholderiaceae</taxon>
        <taxon>Burkholderia</taxon>
        <taxon>pseudomallei group</taxon>
    </lineage>
</organism>
<dbReference type="EMBL" id="JH692061">
    <property type="protein sequence ID" value="EIP89654.1"/>
    <property type="molecule type" value="Genomic_DNA"/>
</dbReference>
<sequence length="110" mass="12233">MTFVGFAKKNFRACGTVSFYAMKPCPLLSIAEGRSRIESRNAHRAALAARTRRFRRMLTDPASLFVFFLRAHVRHAYNPPRFITEGESLVDTSPSSCSPTPVEAGNAIAR</sequence>